<dbReference type="Proteomes" id="UP000265515">
    <property type="component" value="Unassembled WGS sequence"/>
</dbReference>
<dbReference type="EMBL" id="BFEA01000068">
    <property type="protein sequence ID" value="GBG66032.1"/>
    <property type="molecule type" value="Genomic_DNA"/>
</dbReference>
<sequence>MAMEETWFAFLDMAMAETQPAVDLAMVDTQPAVDMARAETTSALDMAMVDMAQMRTMGYVGSHCGEPVFAPHSGRNGER</sequence>
<accession>A0A388K7K2</accession>
<protein>
    <submittedName>
        <fullName evidence="1">Uncharacterized protein</fullName>
    </submittedName>
</protein>
<comment type="caution">
    <text evidence="1">The sequence shown here is derived from an EMBL/GenBank/DDBJ whole genome shotgun (WGS) entry which is preliminary data.</text>
</comment>
<organism evidence="1 2">
    <name type="scientific">Chara braunii</name>
    <name type="common">Braun's stonewort</name>
    <dbReference type="NCBI Taxonomy" id="69332"/>
    <lineage>
        <taxon>Eukaryota</taxon>
        <taxon>Viridiplantae</taxon>
        <taxon>Streptophyta</taxon>
        <taxon>Charophyceae</taxon>
        <taxon>Charales</taxon>
        <taxon>Characeae</taxon>
        <taxon>Chara</taxon>
    </lineage>
</organism>
<dbReference type="Gramene" id="GBG66032">
    <property type="protein sequence ID" value="GBG66032"/>
    <property type="gene ID" value="CBR_g55010"/>
</dbReference>
<proteinExistence type="predicted"/>
<reference evidence="1 2" key="1">
    <citation type="journal article" date="2018" name="Cell">
        <title>The Chara Genome: Secondary Complexity and Implications for Plant Terrestrialization.</title>
        <authorList>
            <person name="Nishiyama T."/>
            <person name="Sakayama H."/>
            <person name="Vries J.D."/>
            <person name="Buschmann H."/>
            <person name="Saint-Marcoux D."/>
            <person name="Ullrich K.K."/>
            <person name="Haas F.B."/>
            <person name="Vanderstraeten L."/>
            <person name="Becker D."/>
            <person name="Lang D."/>
            <person name="Vosolsobe S."/>
            <person name="Rombauts S."/>
            <person name="Wilhelmsson P.K.I."/>
            <person name="Janitza P."/>
            <person name="Kern R."/>
            <person name="Heyl A."/>
            <person name="Rumpler F."/>
            <person name="Villalobos L.I.A.C."/>
            <person name="Clay J.M."/>
            <person name="Skokan R."/>
            <person name="Toyoda A."/>
            <person name="Suzuki Y."/>
            <person name="Kagoshima H."/>
            <person name="Schijlen E."/>
            <person name="Tajeshwar N."/>
            <person name="Catarino B."/>
            <person name="Hetherington A.J."/>
            <person name="Saltykova A."/>
            <person name="Bonnot C."/>
            <person name="Breuninger H."/>
            <person name="Symeonidi A."/>
            <person name="Radhakrishnan G.V."/>
            <person name="Van Nieuwerburgh F."/>
            <person name="Deforce D."/>
            <person name="Chang C."/>
            <person name="Karol K.G."/>
            <person name="Hedrich R."/>
            <person name="Ulvskov P."/>
            <person name="Glockner G."/>
            <person name="Delwiche C.F."/>
            <person name="Petrasek J."/>
            <person name="Van de Peer Y."/>
            <person name="Friml J."/>
            <person name="Beilby M."/>
            <person name="Dolan L."/>
            <person name="Kohara Y."/>
            <person name="Sugano S."/>
            <person name="Fujiyama A."/>
            <person name="Delaux P.-M."/>
            <person name="Quint M."/>
            <person name="TheiBen G."/>
            <person name="Hagemann M."/>
            <person name="Harholt J."/>
            <person name="Dunand C."/>
            <person name="Zachgo S."/>
            <person name="Langdale J."/>
            <person name="Maumus F."/>
            <person name="Straeten D.V.D."/>
            <person name="Gould S.B."/>
            <person name="Rensing S.A."/>
        </authorList>
    </citation>
    <scope>NUCLEOTIDE SEQUENCE [LARGE SCALE GENOMIC DNA]</scope>
    <source>
        <strain evidence="1 2">S276</strain>
    </source>
</reference>
<name>A0A388K7K2_CHABU</name>
<dbReference type="AlphaFoldDB" id="A0A388K7K2"/>
<evidence type="ECO:0000313" key="2">
    <source>
        <dbReference type="Proteomes" id="UP000265515"/>
    </source>
</evidence>
<evidence type="ECO:0000313" key="1">
    <source>
        <dbReference type="EMBL" id="GBG66032.1"/>
    </source>
</evidence>
<keyword evidence="2" id="KW-1185">Reference proteome</keyword>
<gene>
    <name evidence="1" type="ORF">CBR_g55010</name>
</gene>